<dbReference type="GeneID" id="8230915"/>
<dbReference type="InterPro" id="IPR036985">
    <property type="entry name" value="Transglutaminase-like_sf"/>
</dbReference>
<dbReference type="FunFam" id="2.60.40.10:FF:000090">
    <property type="entry name" value="Protein-glutamine gamma-glutamyltransferase 2"/>
    <property type="match status" value="1"/>
</dbReference>
<dbReference type="InterPro" id="IPR036238">
    <property type="entry name" value="Transglutaminase_C_sf"/>
</dbReference>
<dbReference type="Gene3D" id="2.60.40.10">
    <property type="entry name" value="Immunoglobulins"/>
    <property type="match status" value="3"/>
</dbReference>
<feature type="compositionally biased region" description="Polar residues" evidence="4">
    <location>
        <begin position="12"/>
        <end position="22"/>
    </location>
</feature>
<feature type="binding site" evidence="3">
    <location>
        <position position="462"/>
    </location>
    <ligand>
        <name>Ca(2+)</name>
        <dbReference type="ChEBI" id="CHEBI:29108"/>
    </ligand>
</feature>
<dbReference type="InterPro" id="IPR023608">
    <property type="entry name" value="Transglutaminase_animal"/>
</dbReference>
<dbReference type="PANTHER" id="PTHR11590:SF52">
    <property type="entry name" value="HEMOCYTE PROTEIN-GLUTAMINE GAMMA-GLUTAMYLTRANSFERASE-LIKE PROTEIN"/>
    <property type="match status" value="1"/>
</dbReference>
<gene>
    <name evidence="7" type="primary">8230915</name>
    <name evidence="6" type="ORF">Phum_PHUM442960</name>
</gene>
<dbReference type="STRING" id="121224.E0VU28"/>
<reference evidence="6" key="2">
    <citation type="submission" date="2007-04" db="EMBL/GenBank/DDBJ databases">
        <title>The genome of the human body louse.</title>
        <authorList>
            <consortium name="The Human Body Louse Genome Consortium"/>
            <person name="Kirkness E."/>
            <person name="Walenz B."/>
            <person name="Hass B."/>
            <person name="Bruggner R."/>
            <person name="Strausberg R."/>
        </authorList>
    </citation>
    <scope>NUCLEOTIDE SEQUENCE</scope>
    <source>
        <strain evidence="6">USDA</strain>
    </source>
</reference>
<keyword evidence="3" id="KW-0479">Metal-binding</keyword>
<dbReference type="SUPFAM" id="SSF81296">
    <property type="entry name" value="E set domains"/>
    <property type="match status" value="1"/>
</dbReference>
<keyword evidence="3" id="KW-0106">Calcium</keyword>
<dbReference type="VEuPathDB" id="VectorBase:PHUM442960"/>
<keyword evidence="8" id="KW-1185">Reference proteome</keyword>
<evidence type="ECO:0000313" key="8">
    <source>
        <dbReference type="Proteomes" id="UP000009046"/>
    </source>
</evidence>
<feature type="active site" evidence="2">
    <location>
        <position position="422"/>
    </location>
</feature>
<dbReference type="InterPro" id="IPR014756">
    <property type="entry name" value="Ig_E-set"/>
</dbReference>
<dbReference type="InterPro" id="IPR002931">
    <property type="entry name" value="Transglutaminase-like"/>
</dbReference>
<dbReference type="InParanoid" id="E0VU28"/>
<dbReference type="SUPFAM" id="SSF49309">
    <property type="entry name" value="Transglutaminase, two C-terminal domains"/>
    <property type="match status" value="2"/>
</dbReference>
<accession>E0VU28</accession>
<dbReference type="Proteomes" id="UP000009046">
    <property type="component" value="Unassembled WGS sequence"/>
</dbReference>
<dbReference type="EC" id="2.3.2.13" evidence="6"/>
<feature type="binding site" evidence="3">
    <location>
        <position position="521"/>
    </location>
    <ligand>
        <name>Ca(2+)</name>
        <dbReference type="ChEBI" id="CHEBI:29108"/>
    </ligand>
</feature>
<dbReference type="OrthoDB" id="437511at2759"/>
<dbReference type="OMA" id="LEITHEY"/>
<dbReference type="eggNOG" id="ENOG502QQ46">
    <property type="taxonomic scope" value="Eukaryota"/>
</dbReference>
<dbReference type="SUPFAM" id="SSF54001">
    <property type="entry name" value="Cysteine proteinases"/>
    <property type="match status" value="1"/>
</dbReference>
<evidence type="ECO:0000256" key="2">
    <source>
        <dbReference type="PIRSR" id="PIRSR000459-1"/>
    </source>
</evidence>
<feature type="active site" evidence="2">
    <location>
        <position position="399"/>
    </location>
</feature>
<dbReference type="EMBL" id="AAZO01005406">
    <property type="status" value="NOT_ANNOTATED_CDS"/>
    <property type="molecule type" value="Genomic_DNA"/>
</dbReference>
<feature type="domain" description="Transglutaminase-like" evidence="5">
    <location>
        <begin position="328"/>
        <end position="425"/>
    </location>
</feature>
<evidence type="ECO:0000313" key="6">
    <source>
        <dbReference type="EMBL" id="EEB16884.1"/>
    </source>
</evidence>
<dbReference type="InterPro" id="IPR001102">
    <property type="entry name" value="Transglutaminase_N"/>
</dbReference>
<dbReference type="KEGG" id="phu:Phum_PHUM442960"/>
<dbReference type="HOGENOM" id="CLU_013435_0_2_1"/>
<sequence>MSLRNDMGFYNGRSNNQNRNPEITNYMSNLMKKFNKDYERRRKQDENFSHHFMGSPEFNILTTMDVEFYAIENSKTHHTDKFELVQQDPKIPILRRGQHFFIAVKFNRKINFENDVIRLIFIFGPKPSVNKGTRAIVQVVKKDELNEDKWDAAVHEINGDIVSIKVNIPVVSPVGLWNLNIQTSSTDVTSSFKNYKCKKDIYVLFNPWCKDDEVYLEDENERNEYVLNDTGKIWMGSYLKPKGRRWFYGQFDDVVLPAVVHLLEKSKLKHGERGNVIQMARAISAVVNSEDEDGLIEGKWVGDFAGGTSPFAWTGSVAIMENYLKSNGKSVKYGQCWVFSGAAVTICRALGIPARPVTNYASAHDTNSSLTLDKYFTRDGTEIEGGPDGDCYDSCWNFHVWVDVWMKRPDLPPSFSGWQIIDSTPQELSDNAYKCGPAPIEAVRRGEIGYLYDTPFAFAAVNADILHFQEDDESPWGFSRLNFDDCHVGKKLVTKKVGVDDDDEDSVNDMEDVTNLYKNPEGSTSERLAVLTAIRKSRKARIQYDIALPHEEDVVFRLDEIDTIDYGQSFRVIVRIENNSEEPRTIQATMAANSVFYTGVSAYDLKKASGTMHLKGRTTEIMHITITPEEYLDKLVDHSLVKIFSIATVKETKQNWSKEDYFSFTKPSIDITVSGHLKVGYPVTAYFTFKNPIYRRLTDCTVSFEGPGLQRPKLVNFADVEPNDDVHFTETFVPKKSGPRKIMALFNSKLLNNVTAPVIK</sequence>
<reference evidence="7" key="3">
    <citation type="submission" date="2021-02" db="UniProtKB">
        <authorList>
            <consortium name="EnsemblMetazoa"/>
        </authorList>
    </citation>
    <scope>IDENTIFICATION</scope>
    <source>
        <strain evidence="7">USDA</strain>
    </source>
</reference>
<comment type="cofactor">
    <cofactor evidence="3">
        <name>Ca(2+)</name>
        <dbReference type="ChEBI" id="CHEBI:29108"/>
    </cofactor>
    <text evidence="3">Binds 1 Ca(2+) ion per subunit.</text>
</comment>
<dbReference type="Pfam" id="PF01841">
    <property type="entry name" value="Transglut_core"/>
    <property type="match status" value="1"/>
</dbReference>
<reference evidence="6" key="1">
    <citation type="submission" date="2007-04" db="EMBL/GenBank/DDBJ databases">
        <title>Annotation of Pediculus humanus corporis strain USDA.</title>
        <authorList>
            <person name="Kirkness E."/>
            <person name="Hannick L."/>
            <person name="Hass B."/>
            <person name="Bruggner R."/>
            <person name="Lawson D."/>
            <person name="Bidwell S."/>
            <person name="Joardar V."/>
            <person name="Caler E."/>
            <person name="Walenz B."/>
            <person name="Inman J."/>
            <person name="Schobel S."/>
            <person name="Galinsky K."/>
            <person name="Amedeo P."/>
            <person name="Strausberg R."/>
        </authorList>
    </citation>
    <scope>NUCLEOTIDE SEQUENCE</scope>
    <source>
        <strain evidence="6">USDA</strain>
    </source>
</reference>
<dbReference type="FunFam" id="2.60.40.10:FF:000171">
    <property type="entry name" value="protein-glutamine gamma-glutamyltransferase 6"/>
    <property type="match status" value="1"/>
</dbReference>
<evidence type="ECO:0000259" key="5">
    <source>
        <dbReference type="SMART" id="SM00460"/>
    </source>
</evidence>
<dbReference type="Gene3D" id="3.90.260.10">
    <property type="entry name" value="Transglutaminase-like"/>
    <property type="match status" value="1"/>
</dbReference>
<dbReference type="EMBL" id="DS235778">
    <property type="protein sequence ID" value="EEB16884.1"/>
    <property type="molecule type" value="Genomic_DNA"/>
</dbReference>
<name>E0VU28_PEDHC</name>
<dbReference type="GO" id="GO:0046872">
    <property type="term" value="F:metal ion binding"/>
    <property type="evidence" value="ECO:0007669"/>
    <property type="project" value="UniProtKB-KW"/>
</dbReference>
<dbReference type="AlphaFoldDB" id="E0VU28"/>
<feature type="active site" evidence="2">
    <location>
        <position position="336"/>
    </location>
</feature>
<dbReference type="CTD" id="8230915"/>
<dbReference type="Pfam" id="PF00927">
    <property type="entry name" value="Transglut_C"/>
    <property type="match status" value="2"/>
</dbReference>
<evidence type="ECO:0000256" key="4">
    <source>
        <dbReference type="SAM" id="MobiDB-lite"/>
    </source>
</evidence>
<feature type="binding site" evidence="3">
    <location>
        <position position="526"/>
    </location>
    <ligand>
        <name>Ca(2+)</name>
        <dbReference type="ChEBI" id="CHEBI:29108"/>
    </ligand>
</feature>
<evidence type="ECO:0000256" key="3">
    <source>
        <dbReference type="PIRSR" id="PIRSR000459-2"/>
    </source>
</evidence>
<dbReference type="FunCoup" id="E0VU28">
    <property type="interactions" value="31"/>
</dbReference>
<dbReference type="InterPro" id="IPR050779">
    <property type="entry name" value="Transglutaminase"/>
</dbReference>
<dbReference type="Pfam" id="PF00868">
    <property type="entry name" value="Transglut_N"/>
    <property type="match status" value="1"/>
</dbReference>
<evidence type="ECO:0000313" key="7">
    <source>
        <dbReference type="EnsemblMetazoa" id="PHUM442960-PA"/>
    </source>
</evidence>
<comment type="similarity">
    <text evidence="1">Belongs to the transglutaminase superfamily. Transglutaminase family.</text>
</comment>
<dbReference type="PANTHER" id="PTHR11590">
    <property type="entry name" value="PROTEIN-GLUTAMINE GAMMA-GLUTAMYLTRANSFERASE"/>
    <property type="match status" value="1"/>
</dbReference>
<dbReference type="PIRSF" id="PIRSF000459">
    <property type="entry name" value="TGM_EBP42"/>
    <property type="match status" value="1"/>
</dbReference>
<dbReference type="RefSeq" id="XP_002429622.1">
    <property type="nucleotide sequence ID" value="XM_002429577.1"/>
</dbReference>
<keyword evidence="6" id="KW-0808">Transferase</keyword>
<dbReference type="GO" id="GO:0003810">
    <property type="term" value="F:protein-glutamine gamma-glutamyltransferase activity"/>
    <property type="evidence" value="ECO:0007669"/>
    <property type="project" value="UniProtKB-EC"/>
</dbReference>
<dbReference type="InterPro" id="IPR013783">
    <property type="entry name" value="Ig-like_fold"/>
</dbReference>
<dbReference type="InterPro" id="IPR038765">
    <property type="entry name" value="Papain-like_cys_pep_sf"/>
</dbReference>
<dbReference type="InterPro" id="IPR008958">
    <property type="entry name" value="Transglutaminase_C"/>
</dbReference>
<proteinExistence type="inferred from homology"/>
<protein>
    <submittedName>
        <fullName evidence="6">Hemocyte protein-glutamine gamma-glutamyltransferase, putative</fullName>
        <ecNumber evidence="6">2.3.2.13</ecNumber>
    </submittedName>
</protein>
<feature type="binding site" evidence="3">
    <location>
        <position position="464"/>
    </location>
    <ligand>
        <name>Ca(2+)</name>
        <dbReference type="ChEBI" id="CHEBI:29108"/>
    </ligand>
</feature>
<dbReference type="EnsemblMetazoa" id="PHUM442960-RA">
    <property type="protein sequence ID" value="PHUM442960-PA"/>
    <property type="gene ID" value="PHUM442960"/>
</dbReference>
<organism>
    <name type="scientific">Pediculus humanus subsp. corporis</name>
    <name type="common">Body louse</name>
    <dbReference type="NCBI Taxonomy" id="121224"/>
    <lineage>
        <taxon>Eukaryota</taxon>
        <taxon>Metazoa</taxon>
        <taxon>Ecdysozoa</taxon>
        <taxon>Arthropoda</taxon>
        <taxon>Hexapoda</taxon>
        <taxon>Insecta</taxon>
        <taxon>Pterygota</taxon>
        <taxon>Neoptera</taxon>
        <taxon>Paraneoptera</taxon>
        <taxon>Psocodea</taxon>
        <taxon>Troctomorpha</taxon>
        <taxon>Phthiraptera</taxon>
        <taxon>Anoplura</taxon>
        <taxon>Pediculidae</taxon>
        <taxon>Pediculus</taxon>
    </lineage>
</organism>
<dbReference type="SMART" id="SM00460">
    <property type="entry name" value="TGc"/>
    <property type="match status" value="1"/>
</dbReference>
<keyword evidence="6" id="KW-0012">Acyltransferase</keyword>
<feature type="region of interest" description="Disordered" evidence="4">
    <location>
        <begin position="1"/>
        <end position="22"/>
    </location>
</feature>
<evidence type="ECO:0000256" key="1">
    <source>
        <dbReference type="ARBA" id="ARBA00005968"/>
    </source>
</evidence>
<dbReference type="FunFam" id="3.90.260.10:FF:000002">
    <property type="entry name" value="Erythrocyte membrane protein band 4.2"/>
    <property type="match status" value="1"/>
</dbReference>